<accession>A0ACB9I9L3</accession>
<keyword evidence="2" id="KW-1185">Reference proteome</keyword>
<proteinExistence type="predicted"/>
<gene>
    <name evidence="1" type="ORF">L1987_32350</name>
</gene>
<evidence type="ECO:0000313" key="1">
    <source>
        <dbReference type="EMBL" id="KAI3804176.1"/>
    </source>
</evidence>
<name>A0ACB9I9L3_9ASTR</name>
<protein>
    <submittedName>
        <fullName evidence="1">Uncharacterized protein</fullName>
    </submittedName>
</protein>
<evidence type="ECO:0000313" key="2">
    <source>
        <dbReference type="Proteomes" id="UP001056120"/>
    </source>
</evidence>
<organism evidence="1 2">
    <name type="scientific">Smallanthus sonchifolius</name>
    <dbReference type="NCBI Taxonomy" id="185202"/>
    <lineage>
        <taxon>Eukaryota</taxon>
        <taxon>Viridiplantae</taxon>
        <taxon>Streptophyta</taxon>
        <taxon>Embryophyta</taxon>
        <taxon>Tracheophyta</taxon>
        <taxon>Spermatophyta</taxon>
        <taxon>Magnoliopsida</taxon>
        <taxon>eudicotyledons</taxon>
        <taxon>Gunneridae</taxon>
        <taxon>Pentapetalae</taxon>
        <taxon>asterids</taxon>
        <taxon>campanulids</taxon>
        <taxon>Asterales</taxon>
        <taxon>Asteraceae</taxon>
        <taxon>Asteroideae</taxon>
        <taxon>Heliantheae alliance</taxon>
        <taxon>Millerieae</taxon>
        <taxon>Smallanthus</taxon>
    </lineage>
</organism>
<dbReference type="EMBL" id="CM042027">
    <property type="protein sequence ID" value="KAI3804176.1"/>
    <property type="molecule type" value="Genomic_DNA"/>
</dbReference>
<dbReference type="Proteomes" id="UP001056120">
    <property type="component" value="Linkage Group LG10"/>
</dbReference>
<reference evidence="1 2" key="2">
    <citation type="journal article" date="2022" name="Mol. Ecol. Resour.">
        <title>The genomes of chicory, endive, great burdock and yacon provide insights into Asteraceae paleo-polyploidization history and plant inulin production.</title>
        <authorList>
            <person name="Fan W."/>
            <person name="Wang S."/>
            <person name="Wang H."/>
            <person name="Wang A."/>
            <person name="Jiang F."/>
            <person name="Liu H."/>
            <person name="Zhao H."/>
            <person name="Xu D."/>
            <person name="Zhang Y."/>
        </authorList>
    </citation>
    <scope>NUCLEOTIDE SEQUENCE [LARGE SCALE GENOMIC DNA]</scope>
    <source>
        <strain evidence="2">cv. Yunnan</strain>
        <tissue evidence="1">Leaves</tissue>
    </source>
</reference>
<comment type="caution">
    <text evidence="1">The sequence shown here is derived from an EMBL/GenBank/DDBJ whole genome shotgun (WGS) entry which is preliminary data.</text>
</comment>
<sequence length="340" mass="38446">MHTLMNSVTDQPLPLPPLSFSCDRHPEDNLTGLCPSCLRERLTILDQSPTTAAAKSGDVRRPNLMSIDDENKPLHNVNNYEGDEIRVSEDEEITNLNDLENDIVEMEAKIDAIVNNLKSIKDQIDRDSHSKKPSSSNFWSTASVWNKKWQNWRRKHKKNGVVSKTTLPAANTIPRPYRETQSEIGDYGFGRRSCDTGPRFSLDTGRVSFDDPRARGSWDGYLIGPKLPPMGGDLNLNIPGGSTQTREYYLNSCSRRRKGLDRSNSTNAPASGLIGGRVKCHSIGGEKELERDSNSVKVKKGKWWNWKVWDRQTANEKECNGELRNRRSNSSVSWRKSNFV</sequence>
<reference evidence="2" key="1">
    <citation type="journal article" date="2022" name="Mol. Ecol. Resour.">
        <title>The genomes of chicory, endive, great burdock and yacon provide insights into Asteraceae palaeo-polyploidization history and plant inulin production.</title>
        <authorList>
            <person name="Fan W."/>
            <person name="Wang S."/>
            <person name="Wang H."/>
            <person name="Wang A."/>
            <person name="Jiang F."/>
            <person name="Liu H."/>
            <person name="Zhao H."/>
            <person name="Xu D."/>
            <person name="Zhang Y."/>
        </authorList>
    </citation>
    <scope>NUCLEOTIDE SEQUENCE [LARGE SCALE GENOMIC DNA]</scope>
    <source>
        <strain evidence="2">cv. Yunnan</strain>
    </source>
</reference>